<name>E0NUS0_9BACT</name>
<dbReference type="EMBL" id="AEEI01000053">
    <property type="protein sequence ID" value="EFM01177.1"/>
    <property type="molecule type" value="Genomic_DNA"/>
</dbReference>
<evidence type="ECO:0000313" key="1">
    <source>
        <dbReference type="EMBL" id="EFM01177.1"/>
    </source>
</evidence>
<gene>
    <name evidence="1" type="ORF">HMPREF0658_1925</name>
</gene>
<organism evidence="1 2">
    <name type="scientific">Hoylesella marshii DSM 16973 = JCM 13450</name>
    <dbReference type="NCBI Taxonomy" id="862515"/>
    <lineage>
        <taxon>Bacteria</taxon>
        <taxon>Pseudomonadati</taxon>
        <taxon>Bacteroidota</taxon>
        <taxon>Bacteroidia</taxon>
        <taxon>Bacteroidales</taxon>
        <taxon>Prevotellaceae</taxon>
        <taxon>Hoylesella</taxon>
    </lineage>
</organism>
<keyword evidence="2" id="KW-1185">Reference proteome</keyword>
<evidence type="ECO:0000313" key="2">
    <source>
        <dbReference type="Proteomes" id="UP000004394"/>
    </source>
</evidence>
<reference evidence="1" key="1">
    <citation type="submission" date="2010-07" db="EMBL/GenBank/DDBJ databases">
        <authorList>
            <person name="Muzny D."/>
            <person name="Qin X."/>
            <person name="Deng J."/>
            <person name="Jiang H."/>
            <person name="Liu Y."/>
            <person name="Qu J."/>
            <person name="Song X.-Z."/>
            <person name="Zhang L."/>
            <person name="Thornton R."/>
            <person name="Coyle M."/>
            <person name="Francisco L."/>
            <person name="Jackson L."/>
            <person name="Javaid M."/>
            <person name="Korchina V."/>
            <person name="Kovar C."/>
            <person name="Mata R."/>
            <person name="Mathew T."/>
            <person name="Ngo R."/>
            <person name="Nguyen L."/>
            <person name="Nguyen N."/>
            <person name="Okwuonu G."/>
            <person name="Ongeri F."/>
            <person name="Pham C."/>
            <person name="Simmons D."/>
            <person name="Wilczek-Boney K."/>
            <person name="Hale W."/>
            <person name="Jakkamsetti A."/>
            <person name="Pham P."/>
            <person name="Ruth R."/>
            <person name="San Lucas F."/>
            <person name="Warren J."/>
            <person name="Zhang J."/>
            <person name="Zhao Z."/>
            <person name="Zhou C."/>
            <person name="Zhu D."/>
            <person name="Lee S."/>
            <person name="Bess C."/>
            <person name="Blankenburg K."/>
            <person name="Forbes L."/>
            <person name="Fu Q."/>
            <person name="Gubbala S."/>
            <person name="Hirani K."/>
            <person name="Jayaseelan J.C."/>
            <person name="Lara F."/>
            <person name="Munidasa M."/>
            <person name="Palculict T."/>
            <person name="Patil S."/>
            <person name="Pu L.-L."/>
            <person name="Saada N."/>
            <person name="Tang L."/>
            <person name="Weissenberger G."/>
            <person name="Zhu Y."/>
            <person name="Hemphill L."/>
            <person name="Shang Y."/>
            <person name="Youmans B."/>
            <person name="Ayvaz T."/>
            <person name="Ross M."/>
            <person name="Santibanez J."/>
            <person name="Aqrawi P."/>
            <person name="Gross S."/>
            <person name="Joshi V."/>
            <person name="Fowler G."/>
            <person name="Nazareth L."/>
            <person name="Reid J."/>
            <person name="Worley K."/>
            <person name="Petrosino J."/>
            <person name="Highlander S."/>
            <person name="Gibbs R."/>
        </authorList>
    </citation>
    <scope>NUCLEOTIDE SEQUENCE [LARGE SCALE GENOMIC DNA]</scope>
    <source>
        <strain evidence="1">DSM 16973</strain>
    </source>
</reference>
<accession>E0NUS0</accession>
<proteinExistence type="predicted"/>
<dbReference type="HOGENOM" id="CLU_3314676_0_0_10"/>
<protein>
    <submittedName>
        <fullName evidence="1">Uncharacterized protein</fullName>
    </submittedName>
</protein>
<dbReference type="BioCyc" id="PMAR862515-HMP:GMOO-1951-MONOMER"/>
<dbReference type="AlphaFoldDB" id="E0NUS0"/>
<sequence length="39" mass="4528">MIGIYVWVDGANIANFFKTAMGLPLKCFSFCMSIKWYFL</sequence>
<dbReference type="STRING" id="862515.HMPREF0658_1925"/>
<dbReference type="Proteomes" id="UP000004394">
    <property type="component" value="Unassembled WGS sequence"/>
</dbReference>
<comment type="caution">
    <text evidence="1">The sequence shown here is derived from an EMBL/GenBank/DDBJ whole genome shotgun (WGS) entry which is preliminary data.</text>
</comment>